<dbReference type="SUPFAM" id="SSF56968">
    <property type="entry name" value="Lipovitellin-phosvitin complex, beta-sheet shell regions"/>
    <property type="match status" value="2"/>
</dbReference>
<feature type="region of interest" description="Disordered" evidence="8">
    <location>
        <begin position="1528"/>
        <end position="1549"/>
    </location>
</feature>
<feature type="signal peptide" evidence="9">
    <location>
        <begin position="1"/>
        <end position="15"/>
    </location>
</feature>
<dbReference type="Gene3D" id="2.30.230.10">
    <property type="entry name" value="Lipovitellin, beta-sheet shell regions, chain A"/>
    <property type="match status" value="1"/>
</dbReference>
<accession>A0A8S1EUW6</accession>
<evidence type="ECO:0000313" key="12">
    <source>
        <dbReference type="EMBL" id="CAB3405715.1"/>
    </source>
</evidence>
<evidence type="ECO:0000313" key="13">
    <source>
        <dbReference type="Proteomes" id="UP000494206"/>
    </source>
</evidence>
<dbReference type="InterPro" id="IPR015816">
    <property type="entry name" value="Vitellinogen_b-sht_N"/>
</dbReference>
<evidence type="ECO:0000256" key="6">
    <source>
        <dbReference type="ARBA" id="ARBA00023180"/>
    </source>
</evidence>
<evidence type="ECO:0000256" key="8">
    <source>
        <dbReference type="SAM" id="MobiDB-lite"/>
    </source>
</evidence>
<dbReference type="PROSITE" id="PS51233">
    <property type="entry name" value="VWFD"/>
    <property type="match status" value="1"/>
</dbReference>
<dbReference type="InterPro" id="IPR015819">
    <property type="entry name" value="Lipid_transp_b-sht_shell"/>
</dbReference>
<dbReference type="Gene3D" id="1.25.10.20">
    <property type="entry name" value="Vitellinogen, superhelical"/>
    <property type="match status" value="1"/>
</dbReference>
<dbReference type="SMART" id="SM00638">
    <property type="entry name" value="LPD_N"/>
    <property type="match status" value="1"/>
</dbReference>
<dbReference type="SUPFAM" id="SSF48431">
    <property type="entry name" value="Lipovitellin-phosvitin complex, superhelical domain"/>
    <property type="match status" value="1"/>
</dbReference>
<dbReference type="InterPro" id="IPR001747">
    <property type="entry name" value="Vitellogenin_N"/>
</dbReference>
<dbReference type="GO" id="GO:0005319">
    <property type="term" value="F:lipid transporter activity"/>
    <property type="evidence" value="ECO:0007669"/>
    <property type="project" value="InterPro"/>
</dbReference>
<comment type="caution">
    <text evidence="12">The sequence shown here is derived from an EMBL/GenBank/DDBJ whole genome shotgun (WGS) entry which is preliminary data.</text>
</comment>
<dbReference type="Gene3D" id="2.20.80.10">
    <property type="entry name" value="Lipovitellin-phosvitin complex, chain A, domain 4"/>
    <property type="match status" value="1"/>
</dbReference>
<feature type="domain" description="Vitellogenin" evidence="10">
    <location>
        <begin position="31"/>
        <end position="711"/>
    </location>
</feature>
<organism evidence="12 13">
    <name type="scientific">Caenorhabditis bovis</name>
    <dbReference type="NCBI Taxonomy" id="2654633"/>
    <lineage>
        <taxon>Eukaryota</taxon>
        <taxon>Metazoa</taxon>
        <taxon>Ecdysozoa</taxon>
        <taxon>Nematoda</taxon>
        <taxon>Chromadorea</taxon>
        <taxon>Rhabditida</taxon>
        <taxon>Rhabditina</taxon>
        <taxon>Rhabditomorpha</taxon>
        <taxon>Rhabditoidea</taxon>
        <taxon>Rhabditidae</taxon>
        <taxon>Peloderinae</taxon>
        <taxon>Caenorhabditis</taxon>
    </lineage>
</organism>
<evidence type="ECO:0000259" key="11">
    <source>
        <dbReference type="PROSITE" id="PS51233"/>
    </source>
</evidence>
<feature type="domain" description="VWFD" evidence="11">
    <location>
        <begin position="1339"/>
        <end position="1514"/>
    </location>
</feature>
<evidence type="ECO:0000256" key="4">
    <source>
        <dbReference type="ARBA" id="ARBA00022761"/>
    </source>
</evidence>
<keyword evidence="13" id="KW-1185">Reference proteome</keyword>
<dbReference type="InterPro" id="IPR015255">
    <property type="entry name" value="Vitellinogen_open_b-sht"/>
</dbReference>
<keyword evidence="3 9" id="KW-0732">Signal</keyword>
<comment type="subcellular location">
    <subcellularLocation>
        <location evidence="1">Secreted</location>
    </subcellularLocation>
</comment>
<keyword evidence="6" id="KW-0325">Glycoprotein</keyword>
<dbReference type="SMART" id="SM00216">
    <property type="entry name" value="VWD"/>
    <property type="match status" value="1"/>
</dbReference>
<keyword evidence="5 7" id="KW-1015">Disulfide bond</keyword>
<comment type="caution">
    <text evidence="7">Lacks conserved residue(s) required for the propagation of feature annotation.</text>
</comment>
<dbReference type="FunFam" id="1.25.10.20:FF:000003">
    <property type="entry name" value="Vitellogenin C"/>
    <property type="match status" value="1"/>
</dbReference>
<dbReference type="PANTHER" id="PTHR23345:SF15">
    <property type="entry name" value="VITELLOGENIN 1-RELATED"/>
    <property type="match status" value="1"/>
</dbReference>
<dbReference type="EMBL" id="CADEPM010000005">
    <property type="protein sequence ID" value="CAB3405715.1"/>
    <property type="molecule type" value="Genomic_DNA"/>
</dbReference>
<name>A0A8S1EUW6_9PELO</name>
<sequence>MKFAIVLALLGAALALRSPRFENRNIEESSFRNGREYRYRFNGQLSAGLPVPGSQQGITRFQTLATFQMIKEDTMRMRLDEFEFATSPEERFSRSMQPMSVFKKVDLEKENEELLSMPVEFYYEHGMISDIKFSDNDKPWSENIKRAVMNMLQVNILKKGHSEKFDDEEKGVNTFSTTERTIEGECEILYTMEDDSESQEQRWEKSINFEKCVRRPIMRNVRVPVCEDCKTTLDQEKMSQTVMMFNITGTPSQFLINSVELRSQHLFAPINEKEQLLSAFTINTMELVFAGEMKSQIKKVHGDKPVTLIYNNEHELAEEQWAQTGEEKYLRQMPAMWNNKVEIIEKMMALIAKKIEKEVDPEISHFTARVVDMLRMCNEEELNKIFRSVINLSEKNEVVGEHIRSLYFNFLTIAATRVTIRQFFEKVEERKYITPLRASMSLKSLVDMRFPSVKIAEDVLRFCESDIAVAHPYLSQACWLTYGAVVNGACMPTSRIYAGRDLNTQCPRETKLAIVRKLVEKFEYATDRSQKVLALKTMANTGLDTMIFDLEKIILNMDNEKTIRIQAVEALRRLKVVMPKKVQQVLMPVYRSRQQPHYLRMAALHQIMNTQPEWPVLSQIGQQLRQERSQQVRAFTLSLLRSYANSESPCERSIAKRVNTILQTVPFSSKQIESFESRYGKWSANWERHQSALDMTFGNIFTNESVLPTELMASLEGVYAGEWEQYFAQIGASQQNLEKLIRQVLNKVQENGWEKVVVRGKRASGSFRPTDLLNSLLQKLQITRRSPSYDEPHALVYFRFRDMDYAFLPIDAESIPETLRSMIQNGRIEIGDLERLLAQGIRFSTSSAAFFYESVRRVPTALGLPVMLNSKMPTVSTINGHFKFEIEPKNGKSFDGLRMTFVAHPKVASTHVLSLAVMTPFVQTGTKFLHQITLDTPIDLKVEMDWRTKTFNWKTFINTPTDERRVFMFHSRPVTFVRTMMTDDRQYPEPVEMTWMLPAHQARNHPIDRKYFQNSLVKVNVQGMFVQPVNPRIPQWIVENTIDVFVAPTKNTPEVIESTFNVDLFKPVQMEKPEIETYYRKSNRFMNYEDEDETEKMTEIERIMESWKRETTYKHRISFDIKDYVSAHLTNICSGKWRACKSRFELVDVQNTQPMNVHLDWYFPDVPRSLEELKDQKHKNLVIVGKWLWKKNMVDWKIEGQQSEEQKQWLEQLKETNTISDRLAQYAQLNQYQMIANYKLEKPMEKMIEKLWTMMDFKLQMQKPWARFVEIFDDVRDNQRIRAKLVIEPRFRQTMDLTVETPFTRTNFNQIDTPVTLPTVQIMETPSYKKHLLESPKSADCMVKSSKIETFDNVVYRNKFTPCYSVLAKDCGSEKPRFVVLMKEIKKNEEWKNLKVLYKDNEIEMDFNKEKMTVRLNGDKLEYDNEDMTVEKTGFTLFWINKDSIKFDSDEISVHFNGRTARIHLAATYRNQQCGLCGHYDNEKDSEFFAADNMEKHNIGEFAKSFLYQDDECDYEEEIFEKKVNFRREPEYEEESDEEYDREEKENAQPEEQILVTERQHEVCISTQPIARCPTESQMIIKSHKEEVEFNCFPSSNIWARRLVRDLRRNPMRQLSEERLAELEEQPRKTLRNLRIVVDEKCEMTY</sequence>
<evidence type="ECO:0000256" key="3">
    <source>
        <dbReference type="ARBA" id="ARBA00022729"/>
    </source>
</evidence>
<dbReference type="SMART" id="SM01169">
    <property type="entry name" value="DUF1943"/>
    <property type="match status" value="1"/>
</dbReference>
<evidence type="ECO:0000256" key="9">
    <source>
        <dbReference type="SAM" id="SignalP"/>
    </source>
</evidence>
<dbReference type="InterPro" id="IPR001846">
    <property type="entry name" value="VWF_type-D"/>
</dbReference>
<dbReference type="GO" id="GO:0045735">
    <property type="term" value="F:nutrient reservoir activity"/>
    <property type="evidence" value="ECO:0007669"/>
    <property type="project" value="UniProtKB-KW"/>
</dbReference>
<evidence type="ECO:0000256" key="1">
    <source>
        <dbReference type="ARBA" id="ARBA00004613"/>
    </source>
</evidence>
<evidence type="ECO:0000256" key="7">
    <source>
        <dbReference type="PROSITE-ProRule" id="PRU00557"/>
    </source>
</evidence>
<feature type="chain" id="PRO_5035879780" evidence="9">
    <location>
        <begin position="16"/>
        <end position="1646"/>
    </location>
</feature>
<feature type="compositionally biased region" description="Acidic residues" evidence="8">
    <location>
        <begin position="1531"/>
        <end position="1541"/>
    </location>
</feature>
<dbReference type="Pfam" id="PF09172">
    <property type="entry name" value="Vit_open_b-sht"/>
    <property type="match status" value="1"/>
</dbReference>
<dbReference type="Proteomes" id="UP000494206">
    <property type="component" value="Unassembled WGS sequence"/>
</dbReference>
<dbReference type="PROSITE" id="PS51211">
    <property type="entry name" value="VITELLOGENIN"/>
    <property type="match status" value="1"/>
</dbReference>
<keyword evidence="2" id="KW-0964">Secreted</keyword>
<keyword evidence="4" id="KW-0758">Storage protein</keyword>
<dbReference type="InterPro" id="IPR011030">
    <property type="entry name" value="Lipovitellin_superhlx_dom"/>
</dbReference>
<evidence type="ECO:0000256" key="5">
    <source>
        <dbReference type="ARBA" id="ARBA00023157"/>
    </source>
</evidence>
<evidence type="ECO:0000259" key="10">
    <source>
        <dbReference type="PROSITE" id="PS51211"/>
    </source>
</evidence>
<gene>
    <name evidence="12" type="ORF">CBOVIS_LOCUS7879</name>
</gene>
<dbReference type="PANTHER" id="PTHR23345">
    <property type="entry name" value="VITELLOGENIN-RELATED"/>
    <property type="match status" value="1"/>
</dbReference>
<dbReference type="Pfam" id="PF01347">
    <property type="entry name" value="Vitellogenin_N"/>
    <property type="match status" value="1"/>
</dbReference>
<dbReference type="Pfam" id="PF00094">
    <property type="entry name" value="VWD"/>
    <property type="match status" value="1"/>
</dbReference>
<dbReference type="InterPro" id="IPR050733">
    <property type="entry name" value="Vitellogenin/Apolipophorin"/>
</dbReference>
<evidence type="ECO:0000256" key="2">
    <source>
        <dbReference type="ARBA" id="ARBA00022525"/>
    </source>
</evidence>
<reference evidence="12 13" key="1">
    <citation type="submission" date="2020-04" db="EMBL/GenBank/DDBJ databases">
        <authorList>
            <person name="Laetsch R D."/>
            <person name="Stevens L."/>
            <person name="Kumar S."/>
            <person name="Blaxter L. M."/>
        </authorList>
    </citation>
    <scope>NUCLEOTIDE SEQUENCE [LARGE SCALE GENOMIC DNA]</scope>
</reference>
<dbReference type="OrthoDB" id="5825149at2759"/>
<protein>
    <submittedName>
        <fullName evidence="12">Uncharacterized protein</fullName>
    </submittedName>
</protein>
<proteinExistence type="predicted"/>
<dbReference type="GO" id="GO:0005576">
    <property type="term" value="C:extracellular region"/>
    <property type="evidence" value="ECO:0007669"/>
    <property type="project" value="UniProtKB-SubCell"/>
</dbReference>
<feature type="disulfide bond" evidence="7">
    <location>
        <begin position="186"/>
        <end position="212"/>
    </location>
</feature>